<dbReference type="Proteomes" id="UP000003639">
    <property type="component" value="Unassembled WGS sequence"/>
</dbReference>
<proteinExistence type="predicted"/>
<organism evidence="2 3">
    <name type="scientific">Pseudoflavonifractor capillosus ATCC 29799</name>
    <dbReference type="NCBI Taxonomy" id="411467"/>
    <lineage>
        <taxon>Bacteria</taxon>
        <taxon>Bacillati</taxon>
        <taxon>Bacillota</taxon>
        <taxon>Clostridia</taxon>
        <taxon>Eubacteriales</taxon>
        <taxon>Oscillospiraceae</taxon>
        <taxon>Pseudoflavonifractor</taxon>
    </lineage>
</organism>
<evidence type="ECO:0000313" key="2">
    <source>
        <dbReference type="EMBL" id="EDM97844.1"/>
    </source>
</evidence>
<reference evidence="2 3" key="2">
    <citation type="submission" date="2007-06" db="EMBL/GenBank/DDBJ databases">
        <title>Draft genome sequence of Pseudoflavonifractor capillosus ATCC 29799.</title>
        <authorList>
            <person name="Sudarsanam P."/>
            <person name="Ley R."/>
            <person name="Guruge J."/>
            <person name="Turnbaugh P.J."/>
            <person name="Mahowald M."/>
            <person name="Liep D."/>
            <person name="Gordon J."/>
        </authorList>
    </citation>
    <scope>NUCLEOTIDE SEQUENCE [LARGE SCALE GENOMIC DNA]</scope>
    <source>
        <strain evidence="2 3">ATCC 29799</strain>
    </source>
</reference>
<dbReference type="InterPro" id="IPR041519">
    <property type="entry name" value="HEPN_RiboL-PSP"/>
</dbReference>
<evidence type="ECO:0000259" key="1">
    <source>
        <dbReference type="Pfam" id="PF18735"/>
    </source>
</evidence>
<name>A6P1F2_9FIRM</name>
<keyword evidence="3" id="KW-1185">Reference proteome</keyword>
<gene>
    <name evidence="2" type="ORF">BACCAP_04319</name>
</gene>
<protein>
    <recommendedName>
        <fullName evidence="1">RiboL-PSP-HEPN domain-containing protein</fullName>
    </recommendedName>
</protein>
<feature type="domain" description="RiboL-PSP-HEPN" evidence="1">
    <location>
        <begin position="86"/>
        <end position="236"/>
    </location>
</feature>
<evidence type="ECO:0000313" key="3">
    <source>
        <dbReference type="Proteomes" id="UP000003639"/>
    </source>
</evidence>
<comment type="caution">
    <text evidence="2">The sequence shown here is derived from an EMBL/GenBank/DDBJ whole genome shotgun (WGS) entry which is preliminary data.</text>
</comment>
<dbReference type="AlphaFoldDB" id="A6P1F2"/>
<dbReference type="eggNOG" id="ENOG50337MY">
    <property type="taxonomic scope" value="Bacteria"/>
</dbReference>
<accession>A6P1F2</accession>
<dbReference type="Pfam" id="PF18735">
    <property type="entry name" value="HEPN_RiboL-PSP"/>
    <property type="match status" value="1"/>
</dbReference>
<reference evidence="2 3" key="1">
    <citation type="submission" date="2007-04" db="EMBL/GenBank/DDBJ databases">
        <authorList>
            <person name="Fulton L."/>
            <person name="Clifton S."/>
            <person name="Fulton B."/>
            <person name="Xu J."/>
            <person name="Minx P."/>
            <person name="Pepin K.H."/>
            <person name="Johnson M."/>
            <person name="Thiruvilangam P."/>
            <person name="Bhonagiri V."/>
            <person name="Nash W.E."/>
            <person name="Mardis E.R."/>
            <person name="Wilson R.K."/>
        </authorList>
    </citation>
    <scope>NUCLEOTIDE SEQUENCE [LARGE SCALE GENOMIC DNA]</scope>
    <source>
        <strain evidence="2 3">ATCC 29799</strain>
    </source>
</reference>
<sequence>MKQQNKTIKTLKDFFGGSFETDDGQNILFKEPEEEPSILEAGLFLQRWKYHNDMGKLKVLDMCSKISSNPNPTNIPWIDEYNAEIIFNNCKIPFMVGAWERYLKSTFVVLLKCSCNREKVFKKLLSKIKILPDYLESISRDREAVEWLLADWLSFQRPKSIIENYQIIDSELDINAVFAKKSDAQQESLFEKIDHIIDIRNNIAHAATIDTSMTNENFREYEKAFEEAADSIYKYLGRYYKIELSEDY</sequence>
<dbReference type="STRING" id="411467.BACCAP_04319"/>
<dbReference type="EMBL" id="AAXG02000047">
    <property type="protein sequence ID" value="EDM97844.1"/>
    <property type="molecule type" value="Genomic_DNA"/>
</dbReference>